<keyword evidence="1" id="KW-0812">Transmembrane</keyword>
<keyword evidence="3" id="KW-1185">Reference proteome</keyword>
<organism evidence="2 3">
    <name type="scientific">Rhodococcoides trifolii</name>
    <dbReference type="NCBI Taxonomy" id="908250"/>
    <lineage>
        <taxon>Bacteria</taxon>
        <taxon>Bacillati</taxon>
        <taxon>Actinomycetota</taxon>
        <taxon>Actinomycetes</taxon>
        <taxon>Mycobacteriales</taxon>
        <taxon>Nocardiaceae</taxon>
        <taxon>Rhodococcoides</taxon>
    </lineage>
</organism>
<gene>
    <name evidence="2" type="ORF">GCM10007304_16030</name>
</gene>
<reference evidence="2" key="1">
    <citation type="journal article" date="2014" name="Int. J. Syst. Evol. Microbiol.">
        <title>Complete genome sequence of Corynebacterium casei LMG S-19264T (=DSM 44701T), isolated from a smear-ripened cheese.</title>
        <authorList>
            <consortium name="US DOE Joint Genome Institute (JGI-PGF)"/>
            <person name="Walter F."/>
            <person name="Albersmeier A."/>
            <person name="Kalinowski J."/>
            <person name="Ruckert C."/>
        </authorList>
    </citation>
    <scope>NUCLEOTIDE SEQUENCE</scope>
    <source>
        <strain evidence="2">CCM 7905</strain>
    </source>
</reference>
<keyword evidence="1" id="KW-1133">Transmembrane helix</keyword>
<name>A0A917FUS9_9NOCA</name>
<dbReference type="Proteomes" id="UP000654257">
    <property type="component" value="Unassembled WGS sequence"/>
</dbReference>
<accession>A0A917FUS9</accession>
<dbReference type="RefSeq" id="WP_188544299.1">
    <property type="nucleotide sequence ID" value="NZ_BMCU01000002.1"/>
</dbReference>
<evidence type="ECO:0000313" key="2">
    <source>
        <dbReference type="EMBL" id="GGG02767.1"/>
    </source>
</evidence>
<evidence type="ECO:0000256" key="1">
    <source>
        <dbReference type="SAM" id="Phobius"/>
    </source>
</evidence>
<evidence type="ECO:0000313" key="3">
    <source>
        <dbReference type="Proteomes" id="UP000654257"/>
    </source>
</evidence>
<proteinExistence type="predicted"/>
<comment type="caution">
    <text evidence="2">The sequence shown here is derived from an EMBL/GenBank/DDBJ whole genome shotgun (WGS) entry which is preliminary data.</text>
</comment>
<keyword evidence="1" id="KW-0472">Membrane</keyword>
<dbReference type="EMBL" id="BMCU01000002">
    <property type="protein sequence ID" value="GGG02767.1"/>
    <property type="molecule type" value="Genomic_DNA"/>
</dbReference>
<feature type="transmembrane region" description="Helical" evidence="1">
    <location>
        <begin position="20"/>
        <end position="42"/>
    </location>
</feature>
<reference evidence="2" key="2">
    <citation type="submission" date="2020-09" db="EMBL/GenBank/DDBJ databases">
        <authorList>
            <person name="Sun Q."/>
            <person name="Sedlacek I."/>
        </authorList>
    </citation>
    <scope>NUCLEOTIDE SEQUENCE</scope>
    <source>
        <strain evidence="2">CCM 7905</strain>
    </source>
</reference>
<sequence>MNDATSWWDGIELWVVGLPFIPQVALVVVVVLPIAAAIALVLDRAVSELTKLNPRGKSARREAIVSDGTAVER</sequence>
<protein>
    <submittedName>
        <fullName evidence="2">Uncharacterized protein</fullName>
    </submittedName>
</protein>
<dbReference type="AlphaFoldDB" id="A0A917FUS9"/>